<dbReference type="NCBIfam" id="TIGR02033">
    <property type="entry name" value="D-hydantoinase"/>
    <property type="match status" value="1"/>
</dbReference>
<evidence type="ECO:0000256" key="2">
    <source>
        <dbReference type="ARBA" id="ARBA00008829"/>
    </source>
</evidence>
<feature type="modified residue" description="N6-carboxylysine" evidence="5">
    <location>
        <position position="150"/>
    </location>
</feature>
<dbReference type="EC" id="3.5.2.2" evidence="7"/>
<comment type="caution">
    <text evidence="7">The sequence shown here is derived from an EMBL/GenBank/DDBJ whole genome shotgun (WGS) entry which is preliminary data.</text>
</comment>
<dbReference type="InterPro" id="IPR006680">
    <property type="entry name" value="Amidohydro-rel"/>
</dbReference>
<dbReference type="AlphaFoldDB" id="A0A9D1RU24"/>
<comment type="similarity">
    <text evidence="2">Belongs to the metallo-dependent hydrolases superfamily. Hydantoinase/dihydropyrimidinase family.</text>
</comment>
<dbReference type="Pfam" id="PF01979">
    <property type="entry name" value="Amidohydro_1"/>
    <property type="match status" value="1"/>
</dbReference>
<evidence type="ECO:0000259" key="6">
    <source>
        <dbReference type="Pfam" id="PF01979"/>
    </source>
</evidence>
<dbReference type="FunFam" id="3.20.20.140:FF:000174">
    <property type="entry name" value="Dihydropyrimidinase-related protein 2"/>
    <property type="match status" value="1"/>
</dbReference>
<dbReference type="PANTHER" id="PTHR11647">
    <property type="entry name" value="HYDRANTOINASE/DIHYDROPYRIMIDINASE FAMILY MEMBER"/>
    <property type="match status" value="1"/>
</dbReference>
<dbReference type="GO" id="GO:0005829">
    <property type="term" value="C:cytosol"/>
    <property type="evidence" value="ECO:0007669"/>
    <property type="project" value="TreeGrafter"/>
</dbReference>
<dbReference type="InterPro" id="IPR011059">
    <property type="entry name" value="Metal-dep_hydrolase_composite"/>
</dbReference>
<evidence type="ECO:0000256" key="5">
    <source>
        <dbReference type="PIRSR" id="PIRSR611778-50"/>
    </source>
</evidence>
<dbReference type="Gene3D" id="3.20.20.140">
    <property type="entry name" value="Metal-dependent hydrolases"/>
    <property type="match status" value="1"/>
</dbReference>
<dbReference type="EMBL" id="DXGA01000078">
    <property type="protein sequence ID" value="HIW93595.1"/>
    <property type="molecule type" value="Genomic_DNA"/>
</dbReference>
<dbReference type="InterPro" id="IPR011778">
    <property type="entry name" value="Hydantoinase/dihydroPyrase"/>
</dbReference>
<evidence type="ECO:0000313" key="8">
    <source>
        <dbReference type="Proteomes" id="UP000824192"/>
    </source>
</evidence>
<evidence type="ECO:0000313" key="7">
    <source>
        <dbReference type="EMBL" id="HIW93595.1"/>
    </source>
</evidence>
<feature type="domain" description="Amidohydrolase-related" evidence="6">
    <location>
        <begin position="50"/>
        <end position="435"/>
    </location>
</feature>
<dbReference type="InterPro" id="IPR050378">
    <property type="entry name" value="Metallo-dep_Hydrolases_sf"/>
</dbReference>
<accession>A0A9D1RU24</accession>
<protein>
    <submittedName>
        <fullName evidence="7">Dihydropyrimidinase</fullName>
        <ecNumber evidence="7">3.5.2.2</ecNumber>
    </submittedName>
</protein>
<reference evidence="7" key="1">
    <citation type="journal article" date="2021" name="PeerJ">
        <title>Extensive microbial diversity within the chicken gut microbiome revealed by metagenomics and culture.</title>
        <authorList>
            <person name="Gilroy R."/>
            <person name="Ravi A."/>
            <person name="Getino M."/>
            <person name="Pursley I."/>
            <person name="Horton D.L."/>
            <person name="Alikhan N.F."/>
            <person name="Baker D."/>
            <person name="Gharbi K."/>
            <person name="Hall N."/>
            <person name="Watson M."/>
            <person name="Adriaenssens E.M."/>
            <person name="Foster-Nyarko E."/>
            <person name="Jarju S."/>
            <person name="Secka A."/>
            <person name="Antonio M."/>
            <person name="Oren A."/>
            <person name="Chaudhuri R.R."/>
            <person name="La Ragione R."/>
            <person name="Hildebrand F."/>
            <person name="Pallen M.J."/>
        </authorList>
    </citation>
    <scope>NUCLEOTIDE SEQUENCE</scope>
    <source>
        <strain evidence="7">ChiGjej6B6-1540</strain>
    </source>
</reference>
<dbReference type="Proteomes" id="UP000824192">
    <property type="component" value="Unassembled WGS sequence"/>
</dbReference>
<dbReference type="Gene3D" id="2.30.40.10">
    <property type="entry name" value="Urease, subunit C, domain 1"/>
    <property type="match status" value="1"/>
</dbReference>
<evidence type="ECO:0000256" key="1">
    <source>
        <dbReference type="ARBA" id="ARBA00001947"/>
    </source>
</evidence>
<dbReference type="GO" id="GO:0046872">
    <property type="term" value="F:metal ion binding"/>
    <property type="evidence" value="ECO:0007669"/>
    <property type="project" value="UniProtKB-KW"/>
</dbReference>
<keyword evidence="3" id="KW-0479">Metal-binding</keyword>
<comment type="PTM">
    <text evidence="5">Carbamylation allows a single lysine to coordinate two divalent metal cations.</text>
</comment>
<evidence type="ECO:0000256" key="4">
    <source>
        <dbReference type="ARBA" id="ARBA00022801"/>
    </source>
</evidence>
<organism evidence="7 8">
    <name type="scientific">Candidatus Flavonifractor merdipullorum</name>
    <dbReference type="NCBI Taxonomy" id="2838590"/>
    <lineage>
        <taxon>Bacteria</taxon>
        <taxon>Bacillati</taxon>
        <taxon>Bacillota</taxon>
        <taxon>Clostridia</taxon>
        <taxon>Eubacteriales</taxon>
        <taxon>Oscillospiraceae</taxon>
        <taxon>Flavonifractor</taxon>
    </lineage>
</organism>
<dbReference type="SUPFAM" id="SSF51556">
    <property type="entry name" value="Metallo-dependent hydrolases"/>
    <property type="match status" value="1"/>
</dbReference>
<reference evidence="7" key="2">
    <citation type="submission" date="2021-04" db="EMBL/GenBank/DDBJ databases">
        <authorList>
            <person name="Gilroy R."/>
        </authorList>
    </citation>
    <scope>NUCLEOTIDE SEQUENCE</scope>
    <source>
        <strain evidence="7">ChiGjej6B6-1540</strain>
    </source>
</reference>
<gene>
    <name evidence="7" type="primary">hydA</name>
    <name evidence="7" type="ORF">H9868_03540</name>
</gene>
<keyword evidence="4 7" id="KW-0378">Hydrolase</keyword>
<name>A0A9D1RU24_9FIRM</name>
<dbReference type="CDD" id="cd01314">
    <property type="entry name" value="D-HYD"/>
    <property type="match status" value="1"/>
</dbReference>
<dbReference type="GO" id="GO:0004157">
    <property type="term" value="F:dihydropyrimidinase activity"/>
    <property type="evidence" value="ECO:0007669"/>
    <property type="project" value="UniProtKB-EC"/>
</dbReference>
<dbReference type="InterPro" id="IPR032466">
    <property type="entry name" value="Metal_Hydrolase"/>
</dbReference>
<comment type="cofactor">
    <cofactor evidence="1">
        <name>Zn(2+)</name>
        <dbReference type="ChEBI" id="CHEBI:29105"/>
    </cofactor>
</comment>
<dbReference type="SUPFAM" id="SSF51338">
    <property type="entry name" value="Composite domain of metallo-dependent hydrolases"/>
    <property type="match status" value="1"/>
</dbReference>
<proteinExistence type="inferred from homology"/>
<evidence type="ECO:0000256" key="3">
    <source>
        <dbReference type="ARBA" id="ARBA00022723"/>
    </source>
</evidence>
<sequence length="460" mass="50432">MSLLIQNGTLVLPDGPVKGDLRIADGRIAQIGPHLDPADSQLLDAAGKLIFPGFIDTHTHFEMNKGTVKETADDWTTGTRAAVAGGTTCVLDFAEPAPGCSLQSALDTWHQRADGHASCHYGFHMTIKNWDPRIRAELPAMTAAGVTSYKVYLAYQGLQVSDAVAYESIRAVAEEGGVVGCHCENGDLINEAMAALKATGHRTPDAHPLAHRDFMESEAVNRWLTLAEMANAPVNVVHLSTRRGLEAARAARARGQKVYLETCPQYLTMTEEKYHLPGFESAKYVFSPPLRTQDDVDALWEAVMSGEIDTIGTDHCSFHYNPTKMLGKDDFSAIPPGIPGVEHRPAILYTYGVQEGRISLVQMAQLLAEHPARLFGMYPQKGVLRVGSDADLVLFDPDHTWTITAKEQYQNVDYTPYEGMVMKGRADTVLLNGKVAVEGGKVVQENLGRYVRRGPSQFWR</sequence>
<dbReference type="PANTHER" id="PTHR11647:SF1">
    <property type="entry name" value="COLLAPSIN RESPONSE MEDIATOR PROTEIN"/>
    <property type="match status" value="1"/>
</dbReference>